<dbReference type="InterPro" id="IPR008927">
    <property type="entry name" value="6-PGluconate_DH-like_C_sf"/>
</dbReference>
<dbReference type="GO" id="GO:0008977">
    <property type="term" value="F:prephenate dehydrogenase (NAD+) activity"/>
    <property type="evidence" value="ECO:0007669"/>
    <property type="project" value="UniProtKB-EC"/>
</dbReference>
<dbReference type="PANTHER" id="PTHR21363:SF0">
    <property type="entry name" value="PREPHENATE DEHYDROGENASE [NADP(+)]"/>
    <property type="match status" value="1"/>
</dbReference>
<keyword evidence="2" id="KW-1185">Reference proteome</keyword>
<dbReference type="InterPro" id="IPR036291">
    <property type="entry name" value="NAD(P)-bd_dom_sf"/>
</dbReference>
<proteinExistence type="predicted"/>
<sequence>MIVTIVGTGLIGGSLAITLKEKGAATKVIGVDQQAAHLVRAKELNIIDEGASLEEAMKVSDLVILAIPVDAMLKVLPGIMDNVRPGQVIMDVGSTKQIILQLVAGHPNRGRFVAAHPMAGTEYSGPDAAIRNLFTHKTMVLCDVKNSDEDALEIVENMVDQLQMRTVYMNAEEHDLHTAYVSHISHITSFALALTVLKKEKESGRIFELASGGFESTVRLAKSSPDMWVPIFKHNRSNVLDVLDEHIHQLQQMKVLLETEDYDTFYKLIQKSNKIRKILK</sequence>
<protein>
    <submittedName>
        <fullName evidence="1">Prephenate dehydrogenase</fullName>
        <ecNumber evidence="1">1.3.1.12</ecNumber>
    </submittedName>
</protein>
<reference evidence="1" key="1">
    <citation type="submission" date="2020-05" db="EMBL/GenBank/DDBJ databases">
        <title>Chitinophaga laudate sp. nov., isolated from a tropical peat swamp.</title>
        <authorList>
            <person name="Goh C.B.S."/>
            <person name="Lee M.S."/>
            <person name="Parimannan S."/>
            <person name="Pasbakhsh P."/>
            <person name="Yule C.M."/>
            <person name="Rajandas H."/>
            <person name="Loke S."/>
            <person name="Croft L."/>
            <person name="Tan J.B.L."/>
        </authorList>
    </citation>
    <scope>NUCLEOTIDE SEQUENCE</scope>
    <source>
        <strain evidence="1">Mgbs1</strain>
    </source>
</reference>
<dbReference type="FunFam" id="3.40.50.720:FF:000208">
    <property type="entry name" value="Prephenate dehydrogenase"/>
    <property type="match status" value="1"/>
</dbReference>
<gene>
    <name evidence="1" type="ORF">ECE50_027160</name>
</gene>
<dbReference type="Gene3D" id="1.10.3660.10">
    <property type="entry name" value="6-phosphogluconate dehydrogenase C-terminal like domain"/>
    <property type="match status" value="1"/>
</dbReference>
<dbReference type="EMBL" id="RIAR02000001">
    <property type="protein sequence ID" value="NSL90533.1"/>
    <property type="molecule type" value="Genomic_DNA"/>
</dbReference>
<dbReference type="InterPro" id="IPR046826">
    <property type="entry name" value="PDH_N"/>
</dbReference>
<organism evidence="1 2">
    <name type="scientific">Chitinophaga solisilvae</name>
    <dbReference type="NCBI Taxonomy" id="1233460"/>
    <lineage>
        <taxon>Bacteria</taxon>
        <taxon>Pseudomonadati</taxon>
        <taxon>Bacteroidota</taxon>
        <taxon>Chitinophagia</taxon>
        <taxon>Chitinophagales</taxon>
        <taxon>Chitinophagaceae</taxon>
        <taxon>Chitinophaga</taxon>
    </lineage>
</organism>
<dbReference type="PANTHER" id="PTHR21363">
    <property type="entry name" value="PREPHENATE DEHYDROGENASE"/>
    <property type="match status" value="1"/>
</dbReference>
<dbReference type="RefSeq" id="WP_127039420.1">
    <property type="nucleotide sequence ID" value="NZ_JAABOK010000005.1"/>
</dbReference>
<dbReference type="OrthoDB" id="9802008at2"/>
<dbReference type="PROSITE" id="PS51176">
    <property type="entry name" value="PDH_ADH"/>
    <property type="match status" value="1"/>
</dbReference>
<dbReference type="GO" id="GO:0006571">
    <property type="term" value="P:tyrosine biosynthetic process"/>
    <property type="evidence" value="ECO:0007669"/>
    <property type="project" value="InterPro"/>
</dbReference>
<evidence type="ECO:0000313" key="1">
    <source>
        <dbReference type="EMBL" id="NSL90533.1"/>
    </source>
</evidence>
<dbReference type="Pfam" id="PF02153">
    <property type="entry name" value="PDH_N"/>
    <property type="match status" value="1"/>
</dbReference>
<dbReference type="InterPro" id="IPR003099">
    <property type="entry name" value="Prephen_DH"/>
</dbReference>
<dbReference type="Pfam" id="PF20463">
    <property type="entry name" value="PDH_C"/>
    <property type="match status" value="1"/>
</dbReference>
<accession>A0A433WHI5</accession>
<dbReference type="SUPFAM" id="SSF51735">
    <property type="entry name" value="NAD(P)-binding Rossmann-fold domains"/>
    <property type="match status" value="1"/>
</dbReference>
<dbReference type="SUPFAM" id="SSF48179">
    <property type="entry name" value="6-phosphogluconate dehydrogenase C-terminal domain-like"/>
    <property type="match status" value="1"/>
</dbReference>
<dbReference type="AlphaFoldDB" id="A0A433WHI5"/>
<dbReference type="InterPro" id="IPR050812">
    <property type="entry name" value="Preph/Arog_dehydrog"/>
</dbReference>
<keyword evidence="1" id="KW-0560">Oxidoreductase</keyword>
<comment type="caution">
    <text evidence="1">The sequence shown here is derived from an EMBL/GenBank/DDBJ whole genome shotgun (WGS) entry which is preliminary data.</text>
</comment>
<evidence type="ECO:0000313" key="2">
    <source>
        <dbReference type="Proteomes" id="UP000281028"/>
    </source>
</evidence>
<dbReference type="InterPro" id="IPR046825">
    <property type="entry name" value="PDH_C"/>
</dbReference>
<dbReference type="Gene3D" id="3.40.50.720">
    <property type="entry name" value="NAD(P)-binding Rossmann-like Domain"/>
    <property type="match status" value="1"/>
</dbReference>
<dbReference type="Proteomes" id="UP000281028">
    <property type="component" value="Unassembled WGS sequence"/>
</dbReference>
<dbReference type="EC" id="1.3.1.12" evidence="1"/>
<dbReference type="GO" id="GO:0070403">
    <property type="term" value="F:NAD+ binding"/>
    <property type="evidence" value="ECO:0007669"/>
    <property type="project" value="InterPro"/>
</dbReference>
<dbReference type="NCBIfam" id="NF006307">
    <property type="entry name" value="PRK08507.1"/>
    <property type="match status" value="1"/>
</dbReference>
<name>A0A433WHI5_9BACT</name>
<dbReference type="GO" id="GO:0004665">
    <property type="term" value="F:prephenate dehydrogenase (NADP+) activity"/>
    <property type="evidence" value="ECO:0007669"/>
    <property type="project" value="InterPro"/>
</dbReference>